<dbReference type="PANTHER" id="PTHR23271:SF1">
    <property type="entry name" value="U3 SMALL NUCLEOLAR RNA-ASSOCIATED PROTEIN 6 HOMOLOG"/>
    <property type="match status" value="1"/>
</dbReference>
<dbReference type="InterPro" id="IPR003107">
    <property type="entry name" value="HAT"/>
</dbReference>
<protein>
    <recommendedName>
        <fullName evidence="3">U3 small nucleolar RNA-associated protein 6 homolog C-terminal domain-containing protein</fullName>
    </recommendedName>
</protein>
<dbReference type="InterPro" id="IPR056907">
    <property type="entry name" value="UTP6_C"/>
</dbReference>
<name>A0ABN9LSC1_9NEOB</name>
<dbReference type="Pfam" id="PF24892">
    <property type="entry name" value="UTP6_C"/>
    <property type="match status" value="1"/>
</dbReference>
<evidence type="ECO:0000313" key="4">
    <source>
        <dbReference type="EMBL" id="CAJ0949398.1"/>
    </source>
</evidence>
<sequence length="585" mass="68091">MPTLHTVWACLMLSPQQLAGLDAPSVAGQQRQRSAGAREERIGYWHKKEEMEYVILQRVHNLFIRATNKWKEDLQMWMSHVAFCKKWNFKLKLSSIFSSLLAVHPDKAALWIMAAKWEFEDHLSTESARHLFLRALRFHPDSAKLYLEYFRMELMNAEKQRKEKADLAEMDVGDVSYSDEILDGGLVRAIYKSAKQKIKGVEFHLSLLSVAQKFPFTAELQKEILADLQTLYAESPLTWDFLARQELSTKLPPSSEHTSKQMKAQELARQEERCSHVYESALGSVQTESMWELYLSFCLERYKRQTNSKELKQQRQDRLLVALQKAHEATLLPQARYHDWISLLLELGQGNMAAQILAAATDRFSGSADMWKKRLETLMTLKEENLEQIFERALTTVKVQDCLPLWTLMADWSEKERNEESTESMYQVSAPTGYAATYHQAPPPLMTCHPPQKLVLNPTATRTMKVKYLDWAYRTQGYKRARKVFSSLHENRPFSEDFFQKMIDIEKEQETSRMVNLREYYERALREFGATHPDLWLSYIKEELSHEEGKVENSGALHWRAMKALQGPAVEEFVRKHTLLQSGRP</sequence>
<feature type="chain" id="PRO_5047475211" description="U3 small nucleolar RNA-associated protein 6 homolog C-terminal domain-containing protein" evidence="2">
    <location>
        <begin position="21"/>
        <end position="585"/>
    </location>
</feature>
<evidence type="ECO:0000256" key="1">
    <source>
        <dbReference type="ARBA" id="ARBA00010734"/>
    </source>
</evidence>
<dbReference type="InterPro" id="IPR011990">
    <property type="entry name" value="TPR-like_helical_dom_sf"/>
</dbReference>
<dbReference type="SUPFAM" id="SSF48452">
    <property type="entry name" value="TPR-like"/>
    <property type="match status" value="2"/>
</dbReference>
<dbReference type="PANTHER" id="PTHR23271">
    <property type="entry name" value="HEPATOCELLULAR CARCINOMA-ASSOCIATED ANTIGEN 66"/>
    <property type="match status" value="1"/>
</dbReference>
<keyword evidence="5" id="KW-1185">Reference proteome</keyword>
<gene>
    <name evidence="4" type="ORF">RIMI_LOCUS12580224</name>
</gene>
<dbReference type="InterPro" id="IPR013949">
    <property type="entry name" value="Utp6"/>
</dbReference>
<accession>A0ABN9LSC1</accession>
<evidence type="ECO:0000256" key="2">
    <source>
        <dbReference type="SAM" id="SignalP"/>
    </source>
</evidence>
<comment type="similarity">
    <text evidence="1">Belongs to the UTP6 family.</text>
</comment>
<evidence type="ECO:0000259" key="3">
    <source>
        <dbReference type="Pfam" id="PF24892"/>
    </source>
</evidence>
<reference evidence="4" key="1">
    <citation type="submission" date="2023-07" db="EMBL/GenBank/DDBJ databases">
        <authorList>
            <person name="Stuckert A."/>
        </authorList>
    </citation>
    <scope>NUCLEOTIDE SEQUENCE</scope>
</reference>
<organism evidence="4 5">
    <name type="scientific">Ranitomeya imitator</name>
    <name type="common">mimic poison frog</name>
    <dbReference type="NCBI Taxonomy" id="111125"/>
    <lineage>
        <taxon>Eukaryota</taxon>
        <taxon>Metazoa</taxon>
        <taxon>Chordata</taxon>
        <taxon>Craniata</taxon>
        <taxon>Vertebrata</taxon>
        <taxon>Euteleostomi</taxon>
        <taxon>Amphibia</taxon>
        <taxon>Batrachia</taxon>
        <taxon>Anura</taxon>
        <taxon>Neobatrachia</taxon>
        <taxon>Hyloidea</taxon>
        <taxon>Dendrobatidae</taxon>
        <taxon>Dendrobatinae</taxon>
        <taxon>Ranitomeya</taxon>
    </lineage>
</organism>
<feature type="signal peptide" evidence="2">
    <location>
        <begin position="1"/>
        <end position="20"/>
    </location>
</feature>
<proteinExistence type="inferred from homology"/>
<dbReference type="SMART" id="SM00386">
    <property type="entry name" value="HAT"/>
    <property type="match status" value="6"/>
</dbReference>
<feature type="domain" description="U3 small nucleolar RNA-associated protein 6 homolog C-terminal" evidence="3">
    <location>
        <begin position="272"/>
        <end position="565"/>
    </location>
</feature>
<evidence type="ECO:0000313" key="5">
    <source>
        <dbReference type="Proteomes" id="UP001176940"/>
    </source>
</evidence>
<comment type="caution">
    <text evidence="4">The sequence shown here is derived from an EMBL/GenBank/DDBJ whole genome shotgun (WGS) entry which is preliminary data.</text>
</comment>
<keyword evidence="2" id="KW-0732">Signal</keyword>
<dbReference type="Proteomes" id="UP001176940">
    <property type="component" value="Unassembled WGS sequence"/>
</dbReference>
<dbReference type="EMBL" id="CAUEEQ010030030">
    <property type="protein sequence ID" value="CAJ0949398.1"/>
    <property type="molecule type" value="Genomic_DNA"/>
</dbReference>
<dbReference type="Gene3D" id="1.25.40.10">
    <property type="entry name" value="Tetratricopeptide repeat domain"/>
    <property type="match status" value="3"/>
</dbReference>